<dbReference type="Gramene" id="rna-AYBTSS11_LOCUS20089">
    <property type="protein sequence ID" value="CAJ1964025.1"/>
    <property type="gene ID" value="gene-AYBTSS11_LOCUS20089"/>
</dbReference>
<evidence type="ECO:0000256" key="10">
    <source>
        <dbReference type="ARBA" id="ARBA00043668"/>
    </source>
</evidence>
<evidence type="ECO:0000256" key="9">
    <source>
        <dbReference type="ARBA" id="ARBA00031642"/>
    </source>
</evidence>
<comment type="catalytic activity">
    <reaction evidence="10">
        <text>1D-myo-inositol 1,2,5,6-tetrakisphosphate + H2O = 1D-myo-inositol 1,2,6-trisphosphate + phosphate</text>
        <dbReference type="Rhea" id="RHEA:77119"/>
        <dbReference type="ChEBI" id="CHEBI:15377"/>
        <dbReference type="ChEBI" id="CHEBI:43474"/>
        <dbReference type="ChEBI" id="CHEBI:195535"/>
        <dbReference type="ChEBI" id="CHEBI:195537"/>
        <dbReference type="EC" id="3.1.3.62"/>
    </reaction>
    <physiologicalReaction direction="left-to-right" evidence="10">
        <dbReference type="Rhea" id="RHEA:77120"/>
    </physiologicalReaction>
</comment>
<dbReference type="GO" id="GO:0016020">
    <property type="term" value="C:membrane"/>
    <property type="evidence" value="ECO:0007669"/>
    <property type="project" value="UniProtKB-SubCell"/>
</dbReference>
<keyword evidence="16" id="KW-1185">Reference proteome</keyword>
<evidence type="ECO:0000256" key="2">
    <source>
        <dbReference type="ARBA" id="ARBA00008422"/>
    </source>
</evidence>
<evidence type="ECO:0000256" key="14">
    <source>
        <dbReference type="SAM" id="SignalP"/>
    </source>
</evidence>
<dbReference type="AlphaFoldDB" id="A0AA86VZF8"/>
<evidence type="ECO:0000256" key="4">
    <source>
        <dbReference type="ARBA" id="ARBA00013040"/>
    </source>
</evidence>
<dbReference type="Gene3D" id="3.40.50.1240">
    <property type="entry name" value="Phosphoglycerate mutase-like"/>
    <property type="match status" value="1"/>
</dbReference>
<organism evidence="15 16">
    <name type="scientific">Sphenostylis stenocarpa</name>
    <dbReference type="NCBI Taxonomy" id="92480"/>
    <lineage>
        <taxon>Eukaryota</taxon>
        <taxon>Viridiplantae</taxon>
        <taxon>Streptophyta</taxon>
        <taxon>Embryophyta</taxon>
        <taxon>Tracheophyta</taxon>
        <taxon>Spermatophyta</taxon>
        <taxon>Magnoliopsida</taxon>
        <taxon>eudicotyledons</taxon>
        <taxon>Gunneridae</taxon>
        <taxon>Pentapetalae</taxon>
        <taxon>rosids</taxon>
        <taxon>fabids</taxon>
        <taxon>Fabales</taxon>
        <taxon>Fabaceae</taxon>
        <taxon>Papilionoideae</taxon>
        <taxon>50 kb inversion clade</taxon>
        <taxon>NPAAA clade</taxon>
        <taxon>indigoferoid/millettioid clade</taxon>
        <taxon>Phaseoleae</taxon>
        <taxon>Sphenostylis</taxon>
    </lineage>
</organism>
<dbReference type="GO" id="GO:0052745">
    <property type="term" value="F:inositol phosphate phosphatase activity"/>
    <property type="evidence" value="ECO:0007669"/>
    <property type="project" value="TreeGrafter"/>
</dbReference>
<comment type="catalytic activity">
    <reaction evidence="13">
        <text>(2R)-2,3-bisphosphoglycerate + H2O = (2R)-2-phosphoglycerate + phosphate</text>
        <dbReference type="Rhea" id="RHEA:27381"/>
        <dbReference type="ChEBI" id="CHEBI:15377"/>
        <dbReference type="ChEBI" id="CHEBI:43474"/>
        <dbReference type="ChEBI" id="CHEBI:58248"/>
        <dbReference type="ChEBI" id="CHEBI:58289"/>
        <dbReference type="EC" id="3.1.3.80"/>
    </reaction>
    <physiologicalReaction direction="left-to-right" evidence="13">
        <dbReference type="Rhea" id="RHEA:27382"/>
    </physiologicalReaction>
</comment>
<dbReference type="EC" id="3.1.3.80" evidence="3"/>
<dbReference type="EC" id="3.1.3.62" evidence="4"/>
<dbReference type="Pfam" id="PF00328">
    <property type="entry name" value="His_Phos_2"/>
    <property type="match status" value="1"/>
</dbReference>
<evidence type="ECO:0000313" key="16">
    <source>
        <dbReference type="Proteomes" id="UP001189624"/>
    </source>
</evidence>
<evidence type="ECO:0000256" key="12">
    <source>
        <dbReference type="ARBA" id="ARBA00043691"/>
    </source>
</evidence>
<comment type="similarity">
    <text evidence="2">Belongs to the histidine acid phosphatase family. MINPP1 subfamily.</text>
</comment>
<dbReference type="PANTHER" id="PTHR20963">
    <property type="entry name" value="MULTIPLE INOSITOL POLYPHOSPHATE PHOSPHATASE-RELATED"/>
    <property type="match status" value="1"/>
</dbReference>
<dbReference type="Proteomes" id="UP001189624">
    <property type="component" value="Chromosome 6"/>
</dbReference>
<keyword evidence="8" id="KW-0472">Membrane</keyword>
<comment type="subcellular location">
    <subcellularLocation>
        <location evidence="1">Membrane</location>
    </subcellularLocation>
</comment>
<evidence type="ECO:0000313" key="15">
    <source>
        <dbReference type="EMBL" id="CAJ1964025.1"/>
    </source>
</evidence>
<keyword evidence="7" id="KW-0378">Hydrolase</keyword>
<keyword evidence="6 14" id="KW-0732">Signal</keyword>
<name>A0AA86VZF8_9FABA</name>
<feature type="signal peptide" evidence="14">
    <location>
        <begin position="1"/>
        <end position="22"/>
    </location>
</feature>
<evidence type="ECO:0000256" key="1">
    <source>
        <dbReference type="ARBA" id="ARBA00004370"/>
    </source>
</evidence>
<evidence type="ECO:0000256" key="8">
    <source>
        <dbReference type="ARBA" id="ARBA00023136"/>
    </source>
</evidence>
<dbReference type="GO" id="GO:0003993">
    <property type="term" value="F:acid phosphatase activity"/>
    <property type="evidence" value="ECO:0007669"/>
    <property type="project" value="TreeGrafter"/>
</dbReference>
<comment type="catalytic activity">
    <reaction evidence="12">
        <text>1D-myo-inositol hexakisphosphate + H2O = 1D-myo-inositol 1,2,4,5,6-pentakisphosphate + phosphate</text>
        <dbReference type="Rhea" id="RHEA:16989"/>
        <dbReference type="ChEBI" id="CHEBI:15377"/>
        <dbReference type="ChEBI" id="CHEBI:43474"/>
        <dbReference type="ChEBI" id="CHEBI:57798"/>
        <dbReference type="ChEBI" id="CHEBI:58130"/>
        <dbReference type="EC" id="3.1.3.62"/>
    </reaction>
    <physiologicalReaction direction="left-to-right" evidence="12">
        <dbReference type="Rhea" id="RHEA:16990"/>
    </physiologicalReaction>
</comment>
<dbReference type="PANTHER" id="PTHR20963:SF8">
    <property type="entry name" value="MULTIPLE INOSITOL POLYPHOSPHATE PHOSPHATASE 1"/>
    <property type="match status" value="1"/>
</dbReference>
<evidence type="ECO:0000256" key="6">
    <source>
        <dbReference type="ARBA" id="ARBA00022729"/>
    </source>
</evidence>
<proteinExistence type="inferred from homology"/>
<evidence type="ECO:0000256" key="7">
    <source>
        <dbReference type="ARBA" id="ARBA00022801"/>
    </source>
</evidence>
<feature type="chain" id="PRO_5041662128" description="Multiple inositol polyphosphate phosphatase 1" evidence="14">
    <location>
        <begin position="23"/>
        <end position="252"/>
    </location>
</feature>
<protein>
    <recommendedName>
        <fullName evidence="5">Multiple inositol polyphosphate phosphatase 1</fullName>
        <ecNumber evidence="4">3.1.3.62</ecNumber>
        <ecNumber evidence="3">3.1.3.80</ecNumber>
    </recommendedName>
    <alternativeName>
        <fullName evidence="9">2,3-bisphosphoglycerate 3-phosphatase</fullName>
    </alternativeName>
</protein>
<evidence type="ECO:0000256" key="3">
    <source>
        <dbReference type="ARBA" id="ARBA00012976"/>
    </source>
</evidence>
<gene>
    <name evidence="15" type="ORF">AYBTSS11_LOCUS20089</name>
</gene>
<dbReference type="GO" id="GO:0034417">
    <property type="term" value="F:bisphosphoglycerate 3-phosphatase activity"/>
    <property type="evidence" value="ECO:0007669"/>
    <property type="project" value="UniProtKB-EC"/>
</dbReference>
<dbReference type="EMBL" id="OY731403">
    <property type="protein sequence ID" value="CAJ1964025.1"/>
    <property type="molecule type" value="Genomic_DNA"/>
</dbReference>
<dbReference type="InterPro" id="IPR000560">
    <property type="entry name" value="His_Pase_clade-2"/>
</dbReference>
<comment type="catalytic activity">
    <reaction evidence="11">
        <text>1D-myo-inositol 1,2,4,5,6-pentakisphosphate + H2O = 1D-myo-inositol 1,2,5,6-tetrakisphosphate + phosphate</text>
        <dbReference type="Rhea" id="RHEA:77115"/>
        <dbReference type="ChEBI" id="CHEBI:15377"/>
        <dbReference type="ChEBI" id="CHEBI:43474"/>
        <dbReference type="ChEBI" id="CHEBI:57798"/>
        <dbReference type="ChEBI" id="CHEBI:195535"/>
        <dbReference type="EC" id="3.1.3.62"/>
    </reaction>
    <physiologicalReaction direction="left-to-right" evidence="11">
        <dbReference type="Rhea" id="RHEA:77116"/>
    </physiologicalReaction>
</comment>
<reference evidence="15" key="1">
    <citation type="submission" date="2023-10" db="EMBL/GenBank/DDBJ databases">
        <authorList>
            <person name="Domelevo Entfellner J.-B."/>
        </authorList>
    </citation>
    <scope>NUCLEOTIDE SEQUENCE</scope>
</reference>
<dbReference type="InterPro" id="IPR029033">
    <property type="entry name" value="His_PPase_superfam"/>
</dbReference>
<dbReference type="SUPFAM" id="SSF53254">
    <property type="entry name" value="Phosphoglycerate mutase-like"/>
    <property type="match status" value="1"/>
</dbReference>
<accession>A0AA86VZF8</accession>
<evidence type="ECO:0000256" key="13">
    <source>
        <dbReference type="ARBA" id="ARBA00043832"/>
    </source>
</evidence>
<sequence>MNSSIVSLVLLLFLWALRYSNAEETFDVRKHLSTVSRYGAVKDIADNNFVPSKIPEGCVPIHLNLVARHGTRSPTKKRIKELDNLSAHLQVLVRDAKERNLSLERVPSWLNGWKSPWQGRRRGGELIRRGEEELYDLGIRIRAKFPNLFDEEYHPDIYPIKASQIPRASASAVAFGMGLFSGNGSLGPGHHRAFAVTSESRASDIQLRFHDCCHNYKVAAIHDEYDADKLARLEEMVQERMQTPQEEKNGMG</sequence>
<evidence type="ECO:0000256" key="5">
    <source>
        <dbReference type="ARBA" id="ARBA00018097"/>
    </source>
</evidence>
<evidence type="ECO:0000256" key="11">
    <source>
        <dbReference type="ARBA" id="ARBA00043671"/>
    </source>
</evidence>